<dbReference type="EMBL" id="SPUM01000118">
    <property type="protein sequence ID" value="TFW29886.1"/>
    <property type="molecule type" value="Genomic_DNA"/>
</dbReference>
<proteinExistence type="predicted"/>
<sequence>MATRKVIKTHSAQLTPTTDNKGVDVEVEDLARLRAIRRLVESNNQSSLSTDLIICQIYMESRFDKNAHSDGSSARGLMQLLKAPIRELYRLENRKQPWRERRREADLYREADEFHDSDQLLDEATNIRVGTAYLQALIEKRTAGHSADPISEAYKDYRGIRNGIYYRKIKAAAEKLTAKPESMQVLRDMVK</sequence>
<feature type="domain" description="Transglycosylase SLT" evidence="1">
    <location>
        <begin position="44"/>
        <end position="140"/>
    </location>
</feature>
<dbReference type="OrthoDB" id="8594191at2"/>
<comment type="caution">
    <text evidence="2">The sequence shown here is derived from an EMBL/GenBank/DDBJ whole genome shotgun (WGS) entry which is preliminary data.</text>
</comment>
<evidence type="ECO:0000313" key="2">
    <source>
        <dbReference type="EMBL" id="TFW29886.1"/>
    </source>
</evidence>
<evidence type="ECO:0000313" key="3">
    <source>
        <dbReference type="Proteomes" id="UP000297258"/>
    </source>
</evidence>
<gene>
    <name evidence="2" type="ORF">E4O92_17880</name>
</gene>
<dbReference type="Proteomes" id="UP000297258">
    <property type="component" value="Unassembled WGS sequence"/>
</dbReference>
<accession>A0A4Y9SYS5</accession>
<protein>
    <submittedName>
        <fullName evidence="2">Lytic transglycosylase domain-containing protein</fullName>
    </submittedName>
</protein>
<organism evidence="2 3">
    <name type="scientific">Massilia horti</name>
    <dbReference type="NCBI Taxonomy" id="2562153"/>
    <lineage>
        <taxon>Bacteria</taxon>
        <taxon>Pseudomonadati</taxon>
        <taxon>Pseudomonadota</taxon>
        <taxon>Betaproteobacteria</taxon>
        <taxon>Burkholderiales</taxon>
        <taxon>Oxalobacteraceae</taxon>
        <taxon>Telluria group</taxon>
        <taxon>Massilia</taxon>
    </lineage>
</organism>
<dbReference type="Pfam" id="PF01464">
    <property type="entry name" value="SLT"/>
    <property type="match status" value="1"/>
</dbReference>
<reference evidence="2 3" key="1">
    <citation type="submission" date="2019-03" db="EMBL/GenBank/DDBJ databases">
        <title>Draft genome of Massilia hortus sp. nov., a novel bacterial species of the Oxalobacteraceae family.</title>
        <authorList>
            <person name="Peta V."/>
            <person name="Raths R."/>
            <person name="Bucking H."/>
        </authorList>
    </citation>
    <scope>NUCLEOTIDE SEQUENCE [LARGE SCALE GENOMIC DNA]</scope>
    <source>
        <strain evidence="2 3">ONC3</strain>
    </source>
</reference>
<dbReference type="InterPro" id="IPR008258">
    <property type="entry name" value="Transglycosylase_SLT_dom_1"/>
</dbReference>
<dbReference type="AlphaFoldDB" id="A0A4Y9SYS5"/>
<evidence type="ECO:0000259" key="1">
    <source>
        <dbReference type="Pfam" id="PF01464"/>
    </source>
</evidence>
<keyword evidence="3" id="KW-1185">Reference proteome</keyword>
<dbReference type="SUPFAM" id="SSF53955">
    <property type="entry name" value="Lysozyme-like"/>
    <property type="match status" value="1"/>
</dbReference>
<dbReference type="RefSeq" id="WP_135191013.1">
    <property type="nucleotide sequence ID" value="NZ_SPUM01000118.1"/>
</dbReference>
<dbReference type="Gene3D" id="1.10.530.10">
    <property type="match status" value="1"/>
</dbReference>
<name>A0A4Y9SYS5_9BURK</name>
<dbReference type="InterPro" id="IPR023346">
    <property type="entry name" value="Lysozyme-like_dom_sf"/>
</dbReference>